<dbReference type="RefSeq" id="WP_209460822.1">
    <property type="nucleotide sequence ID" value="NZ_JAGGKC010000035.1"/>
</dbReference>
<evidence type="ECO:0000313" key="3">
    <source>
        <dbReference type="Proteomes" id="UP001519271"/>
    </source>
</evidence>
<proteinExistence type="predicted"/>
<organism evidence="2 3">
    <name type="scientific">Youngiibacter multivorans</name>
    <dbReference type="NCBI Taxonomy" id="937251"/>
    <lineage>
        <taxon>Bacteria</taxon>
        <taxon>Bacillati</taxon>
        <taxon>Bacillota</taxon>
        <taxon>Clostridia</taxon>
        <taxon>Eubacteriales</taxon>
        <taxon>Clostridiaceae</taxon>
        <taxon>Youngiibacter</taxon>
    </lineage>
</organism>
<feature type="domain" description="Acyclic terpene utilisation N-terminal" evidence="1">
    <location>
        <begin position="4"/>
        <end position="445"/>
    </location>
</feature>
<comment type="caution">
    <text evidence="2">The sequence shown here is derived from an EMBL/GenBank/DDBJ whole genome shotgun (WGS) entry which is preliminary data.</text>
</comment>
<protein>
    <recommendedName>
        <fullName evidence="1">Acyclic terpene utilisation N-terminal domain-containing protein</fullName>
    </recommendedName>
</protein>
<reference evidence="2 3" key="1">
    <citation type="submission" date="2021-03" db="EMBL/GenBank/DDBJ databases">
        <title>Genomic Encyclopedia of Type Strains, Phase IV (KMG-IV): sequencing the most valuable type-strain genomes for metagenomic binning, comparative biology and taxonomic classification.</title>
        <authorList>
            <person name="Goeker M."/>
        </authorList>
    </citation>
    <scope>NUCLEOTIDE SEQUENCE [LARGE SCALE GENOMIC DNA]</scope>
    <source>
        <strain evidence="2 3">DSM 6139</strain>
    </source>
</reference>
<dbReference type="PANTHER" id="PTHR47708">
    <property type="match status" value="1"/>
</dbReference>
<gene>
    <name evidence="2" type="ORF">J2Z34_003175</name>
</gene>
<sequence>MKTVYIGGGQGFWGDTNDGAIAMVENAKIDYLACDYLAELTLSIMQKQKNKNPNAGFAKDFITLYEQIAETCYKKKIRIITNAGGMNITGAVKEIEKIAKAKGLKGLKIGYVLGDDIKDKLPGLLESGVKFVNMDNEGEFTEILDRIYNVNAYHGYEPILKCLEKGADIVITGRATDSSLFLAPLIHEFGWDPSDHDNMAKGIITGHLLECGGQVSGGNCDYNWRDIPDLADLGFPIAEVTQDSLIITKTPGTGGLVTEQSVKEQLLYEIHDPANYITPDVIVDVSHATVESIGENRVKVSNIKGKPAPDSLKLCVGYSAGFKVESLYCFAWPDAYDKAKLASEIVMEKMRKKDMKTEEVRIDYVGLNSLHLSLADMSEERLKDLNEVILRIAIRTKDKSEAEKIIPEIAPLQLNGPPGGALFGGRSKVSEVIALWPTVVPKSSVVLTSNNLEVL</sequence>
<dbReference type="Proteomes" id="UP001519271">
    <property type="component" value="Unassembled WGS sequence"/>
</dbReference>
<dbReference type="InterPro" id="IPR010839">
    <property type="entry name" value="AtuA_N"/>
</dbReference>
<evidence type="ECO:0000313" key="2">
    <source>
        <dbReference type="EMBL" id="MBP1920660.1"/>
    </source>
</evidence>
<accession>A0ABS4G8Q1</accession>
<dbReference type="PANTHER" id="PTHR47708:SF2">
    <property type="entry name" value="SI:CH73-132F6.5"/>
    <property type="match status" value="1"/>
</dbReference>
<dbReference type="Pfam" id="PF07287">
    <property type="entry name" value="AtuA"/>
    <property type="match status" value="1"/>
</dbReference>
<name>A0ABS4G8Q1_9CLOT</name>
<keyword evidence="3" id="KW-1185">Reference proteome</keyword>
<dbReference type="EMBL" id="JAGGKC010000035">
    <property type="protein sequence ID" value="MBP1920660.1"/>
    <property type="molecule type" value="Genomic_DNA"/>
</dbReference>
<evidence type="ECO:0000259" key="1">
    <source>
        <dbReference type="Pfam" id="PF07287"/>
    </source>
</evidence>